<dbReference type="Gene3D" id="1.10.30.50">
    <property type="match status" value="1"/>
</dbReference>
<dbReference type="GO" id="GO:0008270">
    <property type="term" value="F:zinc ion binding"/>
    <property type="evidence" value="ECO:0007669"/>
    <property type="project" value="InterPro"/>
</dbReference>
<dbReference type="InterPro" id="IPR003615">
    <property type="entry name" value="HNH_nuc"/>
</dbReference>
<dbReference type="RefSeq" id="WP_074370871.1">
    <property type="nucleotide sequence ID" value="NZ_FMID01000064.1"/>
</dbReference>
<reference evidence="2 3" key="1">
    <citation type="submission" date="2016-08" db="EMBL/GenBank/DDBJ databases">
        <authorList>
            <person name="Seilhamer J.J."/>
        </authorList>
    </citation>
    <scope>NUCLEOTIDE SEQUENCE [LARGE SCALE GENOMIC DNA]</scope>
    <source>
        <strain evidence="2">L21-II-0</strain>
    </source>
</reference>
<dbReference type="GO" id="GO:0004519">
    <property type="term" value="F:endonuclease activity"/>
    <property type="evidence" value="ECO:0007669"/>
    <property type="project" value="UniProtKB-KW"/>
</dbReference>
<dbReference type="Pfam" id="PF01844">
    <property type="entry name" value="HNH"/>
    <property type="match status" value="1"/>
</dbReference>
<dbReference type="CDD" id="cd00085">
    <property type="entry name" value="HNHc"/>
    <property type="match status" value="1"/>
</dbReference>
<sequence>MRFYDDPIEISAEVWAELLTDSEVTRKEDLEVLKLIYESRNHEMHAKEIALKLNLSHHVALNSQIPRFSKRVIARTGVPPPIREDGSIRWWHVPFWGYDKRNGTGSWIMRPELAEAYKRIFGQDDSEIVYPGEMTVQDSTDLFEGAVSKIVVNRYERDGKARTKCIEHYGYRCAVCGFDFERVYGPIGQNKIHVHHLIPLSEIRREYKIDPIRDLRPVCPNCHLVIHSKREPLTIDEVKEMIGSNSSQ</sequence>
<dbReference type="AlphaFoldDB" id="A0A1M4MPE4"/>
<dbReference type="OrthoDB" id="130393at2157"/>
<keyword evidence="2" id="KW-0255">Endonuclease</keyword>
<evidence type="ECO:0000313" key="2">
    <source>
        <dbReference type="EMBL" id="SCL76680.1"/>
    </source>
</evidence>
<keyword evidence="2" id="KW-0378">Hydrolase</keyword>
<dbReference type="EMBL" id="FMID01000064">
    <property type="protein sequence ID" value="SCL76680.1"/>
    <property type="molecule type" value="Genomic_DNA"/>
</dbReference>
<name>A0A1M4MPE4_9EURY</name>
<dbReference type="STRING" id="118126.L21_2619"/>
<proteinExistence type="predicted"/>
<dbReference type="GO" id="GO:0003676">
    <property type="term" value="F:nucleic acid binding"/>
    <property type="evidence" value="ECO:0007669"/>
    <property type="project" value="InterPro"/>
</dbReference>
<gene>
    <name evidence="2" type="ORF">L21_2619</name>
</gene>
<protein>
    <submittedName>
        <fullName evidence="2">Putative restriction endonuclease</fullName>
    </submittedName>
</protein>
<evidence type="ECO:0000259" key="1">
    <source>
        <dbReference type="Pfam" id="PF01844"/>
    </source>
</evidence>
<evidence type="ECO:0000313" key="3">
    <source>
        <dbReference type="Proteomes" id="UP000184671"/>
    </source>
</evidence>
<dbReference type="Proteomes" id="UP000184671">
    <property type="component" value="Unassembled WGS sequence"/>
</dbReference>
<accession>A0A1M4MPE4</accession>
<organism evidence="2 3">
    <name type="scientific">Methanoculleus chikugoensis</name>
    <dbReference type="NCBI Taxonomy" id="118126"/>
    <lineage>
        <taxon>Archaea</taxon>
        <taxon>Methanobacteriati</taxon>
        <taxon>Methanobacteriota</taxon>
        <taxon>Stenosarchaea group</taxon>
        <taxon>Methanomicrobia</taxon>
        <taxon>Methanomicrobiales</taxon>
        <taxon>Methanomicrobiaceae</taxon>
        <taxon>Methanoculleus</taxon>
    </lineage>
</organism>
<dbReference type="InterPro" id="IPR002711">
    <property type="entry name" value="HNH"/>
</dbReference>
<feature type="domain" description="HNH" evidence="1">
    <location>
        <begin position="173"/>
        <end position="228"/>
    </location>
</feature>
<keyword evidence="2" id="KW-0540">Nuclease</keyword>